<feature type="domain" description="Obg" evidence="11">
    <location>
        <begin position="1"/>
        <end position="159"/>
    </location>
</feature>
<comment type="function">
    <text evidence="8">An essential GTPase which binds GTP, GDP and possibly (p)ppGpp with moderate affinity, with high nucleotide exchange rates and a fairly low GTP hydrolysis rate. Plays a role in control of the cell cycle, stress response, ribosome biogenesis and in those bacteria that undergo differentiation, in morphogenesis control.</text>
</comment>
<evidence type="ECO:0000259" key="10">
    <source>
        <dbReference type="PROSITE" id="PS51710"/>
    </source>
</evidence>
<feature type="compositionally biased region" description="Gly residues" evidence="9">
    <location>
        <begin position="399"/>
        <end position="408"/>
    </location>
</feature>
<evidence type="ECO:0000313" key="12">
    <source>
        <dbReference type="EMBL" id="VCU69482.1"/>
    </source>
</evidence>
<dbReference type="Pfam" id="PF01926">
    <property type="entry name" value="MMR_HSR1"/>
    <property type="match status" value="1"/>
</dbReference>
<dbReference type="Gene3D" id="2.70.210.12">
    <property type="entry name" value="GTP1/OBG domain"/>
    <property type="match status" value="1"/>
</dbReference>
<feature type="domain" description="OBG-type G" evidence="10">
    <location>
        <begin position="160"/>
        <end position="332"/>
    </location>
</feature>
<dbReference type="AlphaFoldDB" id="A0A3P4B0A3"/>
<evidence type="ECO:0000256" key="2">
    <source>
        <dbReference type="ARBA" id="ARBA00022490"/>
    </source>
</evidence>
<feature type="binding site" evidence="8">
    <location>
        <begin position="191"/>
        <end position="195"/>
    </location>
    <ligand>
        <name>GTP</name>
        <dbReference type="ChEBI" id="CHEBI:37565"/>
    </ligand>
</feature>
<proteinExistence type="inferred from homology"/>
<dbReference type="SUPFAM" id="SSF52540">
    <property type="entry name" value="P-loop containing nucleoside triphosphate hydrolases"/>
    <property type="match status" value="1"/>
</dbReference>
<dbReference type="InterPro" id="IPR036726">
    <property type="entry name" value="GTP1_OBG_dom_sf"/>
</dbReference>
<organism evidence="12 13">
    <name type="scientific">Pigmentiphaga humi</name>
    <dbReference type="NCBI Taxonomy" id="2478468"/>
    <lineage>
        <taxon>Bacteria</taxon>
        <taxon>Pseudomonadati</taxon>
        <taxon>Pseudomonadota</taxon>
        <taxon>Betaproteobacteria</taxon>
        <taxon>Burkholderiales</taxon>
        <taxon>Alcaligenaceae</taxon>
        <taxon>Pigmentiphaga</taxon>
    </lineage>
</organism>
<dbReference type="InterPro" id="IPR031167">
    <property type="entry name" value="G_OBG"/>
</dbReference>
<dbReference type="NCBIfam" id="NF008954">
    <property type="entry name" value="PRK12296.1"/>
    <property type="match status" value="1"/>
</dbReference>
<dbReference type="InterPro" id="IPR014100">
    <property type="entry name" value="GTP-bd_Obg/CgtA"/>
</dbReference>
<feature type="binding site" evidence="8">
    <location>
        <begin position="213"/>
        <end position="216"/>
    </location>
    <ligand>
        <name>GTP</name>
        <dbReference type="ChEBI" id="CHEBI:37565"/>
    </ligand>
</feature>
<dbReference type="GO" id="GO:0042254">
    <property type="term" value="P:ribosome biogenesis"/>
    <property type="evidence" value="ECO:0007669"/>
    <property type="project" value="UniProtKB-UniRule"/>
</dbReference>
<dbReference type="GO" id="GO:0003924">
    <property type="term" value="F:GTPase activity"/>
    <property type="evidence" value="ECO:0007669"/>
    <property type="project" value="UniProtKB-UniRule"/>
</dbReference>
<dbReference type="PROSITE" id="PS51883">
    <property type="entry name" value="OBG"/>
    <property type="match status" value="1"/>
</dbReference>
<keyword evidence="6 8" id="KW-0460">Magnesium</keyword>
<evidence type="ECO:0000256" key="8">
    <source>
        <dbReference type="HAMAP-Rule" id="MF_01454"/>
    </source>
</evidence>
<comment type="cofactor">
    <cofactor evidence="8">
        <name>Mg(2+)</name>
        <dbReference type="ChEBI" id="CHEBI:18420"/>
    </cofactor>
</comment>
<keyword evidence="3 8" id="KW-0479">Metal-binding</keyword>
<sequence length="408" mass="43659">MKFVDEATIEVVAGKGGNGVASFRREKFIPMGGPDGGDGGRGGSIYAVADRNINTLIDYRYARLHRAQNGEQGSGSDRYGAGGSDITLRMPVGTMVYDAETNELLFDLATHGQKVVLAAGGNGGLGNLHFKSSTNRAPRQFTQGRPGEQRKLRLELKVLADVGLLGMPNAGKSTLIRKLSNARPKVADYPFTTLHPNLGVVRIDNERSFVIADIPGLIEGASEGAGLGHQFLRHLSRTRLLLHLVDVAPMDPGVDPIREARAIVEELRRYDQTLYEKPRWLVLNKIDMVDDPQGLKEAFCLELGWEGPVFCISALAGEGTQELAWAIQNWLDEQREAEQAFADDLRFVEEGAAVKAAAPVPARPRSPRRAAAGDGGPAVQAEDGQHGDGSQDDGSDASGAGGDSGGDD</sequence>
<name>A0A3P4B0A3_9BURK</name>
<dbReference type="FunFam" id="2.70.210.12:FF:000001">
    <property type="entry name" value="GTPase Obg"/>
    <property type="match status" value="1"/>
</dbReference>
<dbReference type="GO" id="GO:0005737">
    <property type="term" value="C:cytoplasm"/>
    <property type="evidence" value="ECO:0007669"/>
    <property type="project" value="UniProtKB-SubCell"/>
</dbReference>
<dbReference type="PANTHER" id="PTHR11702">
    <property type="entry name" value="DEVELOPMENTALLY REGULATED GTP-BINDING PROTEIN-RELATED"/>
    <property type="match status" value="1"/>
</dbReference>
<dbReference type="NCBIfam" id="NF008956">
    <property type="entry name" value="PRK12299.1"/>
    <property type="match status" value="1"/>
</dbReference>
<dbReference type="PRINTS" id="PR00326">
    <property type="entry name" value="GTP1OBG"/>
</dbReference>
<evidence type="ECO:0000256" key="5">
    <source>
        <dbReference type="ARBA" id="ARBA00022801"/>
    </source>
</evidence>
<dbReference type="GO" id="GO:0005525">
    <property type="term" value="F:GTP binding"/>
    <property type="evidence" value="ECO:0007669"/>
    <property type="project" value="UniProtKB-UniRule"/>
</dbReference>
<dbReference type="HAMAP" id="MF_01454">
    <property type="entry name" value="GTPase_Obg"/>
    <property type="match status" value="1"/>
</dbReference>
<keyword evidence="7 8" id="KW-0342">GTP-binding</keyword>
<feature type="binding site" evidence="8">
    <location>
        <position position="193"/>
    </location>
    <ligand>
        <name>Mg(2+)</name>
        <dbReference type="ChEBI" id="CHEBI:18420"/>
    </ligand>
</feature>
<dbReference type="EMBL" id="UWPJ01000014">
    <property type="protein sequence ID" value="VCU69482.1"/>
    <property type="molecule type" value="Genomic_DNA"/>
</dbReference>
<dbReference type="InterPro" id="IPR006073">
    <property type="entry name" value="GTP-bd"/>
</dbReference>
<dbReference type="SUPFAM" id="SSF82051">
    <property type="entry name" value="Obg GTP-binding protein N-terminal domain"/>
    <property type="match status" value="1"/>
</dbReference>
<dbReference type="GO" id="GO:0043022">
    <property type="term" value="F:ribosome binding"/>
    <property type="evidence" value="ECO:0007669"/>
    <property type="project" value="UniProtKB-ARBA"/>
</dbReference>
<dbReference type="CDD" id="cd01898">
    <property type="entry name" value="Obg"/>
    <property type="match status" value="1"/>
</dbReference>
<dbReference type="PROSITE" id="PS00905">
    <property type="entry name" value="GTP1_OBG"/>
    <property type="match status" value="1"/>
</dbReference>
<keyword evidence="4 8" id="KW-0547">Nucleotide-binding</keyword>
<reference evidence="12 13" key="1">
    <citation type="submission" date="2018-10" db="EMBL/GenBank/DDBJ databases">
        <authorList>
            <person name="Criscuolo A."/>
        </authorList>
    </citation>
    <scope>NUCLEOTIDE SEQUENCE [LARGE SCALE GENOMIC DNA]</scope>
    <source>
        <strain evidence="12">DnA1</strain>
    </source>
</reference>
<evidence type="ECO:0000256" key="9">
    <source>
        <dbReference type="SAM" id="MobiDB-lite"/>
    </source>
</evidence>
<evidence type="ECO:0000256" key="7">
    <source>
        <dbReference type="ARBA" id="ARBA00023134"/>
    </source>
</evidence>
<dbReference type="Gene3D" id="3.40.50.300">
    <property type="entry name" value="P-loop containing nucleotide triphosphate hydrolases"/>
    <property type="match status" value="1"/>
</dbReference>
<dbReference type="Pfam" id="PF01018">
    <property type="entry name" value="GTP1_OBG"/>
    <property type="match status" value="1"/>
</dbReference>
<comment type="similarity">
    <text evidence="1 8">Belongs to the TRAFAC class OBG-HflX-like GTPase superfamily. OBG GTPase family.</text>
</comment>
<protein>
    <recommendedName>
        <fullName evidence="8">GTPase Obg</fullName>
        <ecNumber evidence="8">3.6.5.-</ecNumber>
    </recommendedName>
    <alternativeName>
        <fullName evidence="8">GTP-binding protein Obg</fullName>
    </alternativeName>
</protein>
<keyword evidence="5 8" id="KW-0378">Hydrolase</keyword>
<comment type="subunit">
    <text evidence="8">Monomer.</text>
</comment>
<dbReference type="GO" id="GO:0000287">
    <property type="term" value="F:magnesium ion binding"/>
    <property type="evidence" value="ECO:0007669"/>
    <property type="project" value="InterPro"/>
</dbReference>
<evidence type="ECO:0000313" key="13">
    <source>
        <dbReference type="Proteomes" id="UP000277294"/>
    </source>
</evidence>
<evidence type="ECO:0000256" key="6">
    <source>
        <dbReference type="ARBA" id="ARBA00022842"/>
    </source>
</evidence>
<dbReference type="InterPro" id="IPR045086">
    <property type="entry name" value="OBG_GTPase"/>
</dbReference>
<feature type="binding site" evidence="8">
    <location>
        <begin position="284"/>
        <end position="287"/>
    </location>
    <ligand>
        <name>GTP</name>
        <dbReference type="ChEBI" id="CHEBI:37565"/>
    </ligand>
</feature>
<dbReference type="PROSITE" id="PS51710">
    <property type="entry name" value="G_OBG"/>
    <property type="match status" value="1"/>
</dbReference>
<comment type="subcellular location">
    <subcellularLocation>
        <location evidence="8">Cytoplasm</location>
    </subcellularLocation>
</comment>
<feature type="binding site" evidence="8">
    <location>
        <begin position="166"/>
        <end position="173"/>
    </location>
    <ligand>
        <name>GTP</name>
        <dbReference type="ChEBI" id="CHEBI:37565"/>
    </ligand>
</feature>
<keyword evidence="2 8" id="KW-0963">Cytoplasm</keyword>
<accession>A0A3P4B0A3</accession>
<feature type="binding site" evidence="8">
    <location>
        <begin position="313"/>
        <end position="315"/>
    </location>
    <ligand>
        <name>GTP</name>
        <dbReference type="ChEBI" id="CHEBI:37565"/>
    </ligand>
</feature>
<dbReference type="PIRSF" id="PIRSF002401">
    <property type="entry name" value="GTP_bd_Obg/CgtA"/>
    <property type="match status" value="1"/>
</dbReference>
<evidence type="ECO:0000256" key="1">
    <source>
        <dbReference type="ARBA" id="ARBA00007699"/>
    </source>
</evidence>
<dbReference type="NCBIfam" id="NF008955">
    <property type="entry name" value="PRK12297.1"/>
    <property type="match status" value="1"/>
</dbReference>
<dbReference type="NCBIfam" id="TIGR02729">
    <property type="entry name" value="Obg_CgtA"/>
    <property type="match status" value="1"/>
</dbReference>
<evidence type="ECO:0000256" key="3">
    <source>
        <dbReference type="ARBA" id="ARBA00022723"/>
    </source>
</evidence>
<dbReference type="InterPro" id="IPR006169">
    <property type="entry name" value="GTP1_OBG_dom"/>
</dbReference>
<feature type="binding site" evidence="8">
    <location>
        <position position="173"/>
    </location>
    <ligand>
        <name>Mg(2+)</name>
        <dbReference type="ChEBI" id="CHEBI:18420"/>
    </ligand>
</feature>
<dbReference type="Proteomes" id="UP000277294">
    <property type="component" value="Unassembled WGS sequence"/>
</dbReference>
<dbReference type="OrthoDB" id="9807318at2"/>
<feature type="region of interest" description="Disordered" evidence="9">
    <location>
        <begin position="355"/>
        <end position="408"/>
    </location>
</feature>
<dbReference type="EC" id="3.6.5.-" evidence="8"/>
<evidence type="ECO:0000256" key="4">
    <source>
        <dbReference type="ARBA" id="ARBA00022741"/>
    </source>
</evidence>
<dbReference type="InterPro" id="IPR027417">
    <property type="entry name" value="P-loop_NTPase"/>
</dbReference>
<gene>
    <name evidence="8 12" type="primary">obg</name>
    <name evidence="12" type="ORF">PIGHUM_01544</name>
</gene>
<dbReference type="InterPro" id="IPR006074">
    <property type="entry name" value="GTP1-OBG_CS"/>
</dbReference>
<keyword evidence="13" id="KW-1185">Reference proteome</keyword>
<evidence type="ECO:0000259" key="11">
    <source>
        <dbReference type="PROSITE" id="PS51883"/>
    </source>
</evidence>
<dbReference type="PANTHER" id="PTHR11702:SF31">
    <property type="entry name" value="MITOCHONDRIAL RIBOSOME-ASSOCIATED GTPASE 2"/>
    <property type="match status" value="1"/>
</dbReference>